<protein>
    <recommendedName>
        <fullName evidence="3">Lipoprotein</fullName>
    </recommendedName>
</protein>
<reference evidence="1 2" key="1">
    <citation type="submission" date="2022-09" db="EMBL/GenBank/DDBJ databases">
        <authorList>
            <person name="Han X.L."/>
            <person name="Wang Q."/>
            <person name="Lu T."/>
        </authorList>
    </citation>
    <scope>NUCLEOTIDE SEQUENCE [LARGE SCALE GENOMIC DNA]</scope>
    <source>
        <strain evidence="1 2">WQ 127069</strain>
    </source>
</reference>
<organism evidence="1 2">
    <name type="scientific">Paenibacillus baimaensis</name>
    <dbReference type="NCBI Taxonomy" id="2982185"/>
    <lineage>
        <taxon>Bacteria</taxon>
        <taxon>Bacillati</taxon>
        <taxon>Bacillota</taxon>
        <taxon>Bacilli</taxon>
        <taxon>Bacillales</taxon>
        <taxon>Paenibacillaceae</taxon>
        <taxon>Paenibacillus</taxon>
    </lineage>
</organism>
<dbReference type="Proteomes" id="UP001652445">
    <property type="component" value="Unassembled WGS sequence"/>
</dbReference>
<accession>A0ABT2UEK8</accession>
<proteinExistence type="predicted"/>
<dbReference type="EMBL" id="JAOQIO010000037">
    <property type="protein sequence ID" value="MCU6793070.1"/>
    <property type="molecule type" value="Genomic_DNA"/>
</dbReference>
<evidence type="ECO:0008006" key="3">
    <source>
        <dbReference type="Google" id="ProtNLM"/>
    </source>
</evidence>
<evidence type="ECO:0000313" key="1">
    <source>
        <dbReference type="EMBL" id="MCU6793070.1"/>
    </source>
</evidence>
<sequence>MLVVVTLSACKDKDNALNQIRTKQNGIWIYNVDFTAKYKKTLDAMFGDKWIITSKEEKKVVPEKKHFDSTPYQYTEWTIQYTDSNDRFQEFALNNIDLLSKQIEDYIEHYVPKFYEEHFYKEYLKGIPLAAASFVFGFLNDIHVDPQIKENKERAKMTEKYRRNLEHPESTINFSKFSPANAFEMCPMYLSIHVSIDDDGYSASDKKKLEEYTKKQVDLMITAMNGFANNKINVEISVANQNNNALYDGKNYWGWYYIRGIAKDVRNPMYFERDVYDGFKGVFW</sequence>
<keyword evidence="2" id="KW-1185">Reference proteome</keyword>
<evidence type="ECO:0000313" key="2">
    <source>
        <dbReference type="Proteomes" id="UP001652445"/>
    </source>
</evidence>
<gene>
    <name evidence="1" type="ORF">OB236_13170</name>
</gene>
<comment type="caution">
    <text evidence="1">The sequence shown here is derived from an EMBL/GenBank/DDBJ whole genome shotgun (WGS) entry which is preliminary data.</text>
</comment>
<name>A0ABT2UEK8_9BACL</name>